<protein>
    <recommendedName>
        <fullName evidence="2">BRCT domain-containing protein</fullName>
    </recommendedName>
</protein>
<feature type="region of interest" description="Disordered" evidence="1">
    <location>
        <begin position="1"/>
        <end position="22"/>
    </location>
</feature>
<feature type="compositionally biased region" description="Low complexity" evidence="1">
    <location>
        <begin position="194"/>
        <end position="204"/>
    </location>
</feature>
<feature type="compositionally biased region" description="Polar residues" evidence="1">
    <location>
        <begin position="386"/>
        <end position="416"/>
    </location>
</feature>
<dbReference type="OrthoDB" id="342264at2759"/>
<proteinExistence type="predicted"/>
<evidence type="ECO:0000256" key="1">
    <source>
        <dbReference type="SAM" id="MobiDB-lite"/>
    </source>
</evidence>
<keyword evidence="4" id="KW-1185">Reference proteome</keyword>
<sequence>MPSGFKRVNLASTNDHGKDNDKVRGWIENNGGVYTGTTLTPQTTHLLCSEVAWDRSYPIVVDARRNPRVSVVNYDWLIDSFVKQKARPMRVTAVYDFTQRKLRQPVKRPTRKTSSGHSAPLRSPPTQMLSLESTIRSFQAALDKAEVNMFADGYTLYTDPTDGFTFSLTLAQPKAAEVIEERCNVSTTGTSPIPSITLPISTSSNPHHPMRVSSPASPLRSHLYIAARTPAHLLHTRVQLSDARLSSLQLYTNVDEFPPVFCMLNIKSDAFGRAETHTCVPKGTVRAFAIEMWRKMFRLRTGREWLDVMGGGQHATKGEWKWDGRDVVWTVGDEVANTSAAKPEASGKAVKGDVDREKAGKKAEGVTTDKKDTPLSDDCQPGSHPPLTQKTPAPLNSASGSKFQKDAAQSKNTTKGAVSKPKRLQSASKLKPATANMSRKAVQSKAGRGKEAKSQVVKLSLPRSTASKTKATSAANASMEYRHHWTLCPIRYGKRCTCWLSGRAAESREVSI</sequence>
<feature type="region of interest" description="Disordered" evidence="1">
    <location>
        <begin position="338"/>
        <end position="455"/>
    </location>
</feature>
<reference evidence="3 4" key="1">
    <citation type="submission" date="2015-06" db="EMBL/GenBank/DDBJ databases">
        <title>Draft genome of the ant-associated black yeast Phialophora attae CBS 131958.</title>
        <authorList>
            <person name="Moreno L.F."/>
            <person name="Stielow B.J."/>
            <person name="de Hoog S."/>
            <person name="Vicente V.A."/>
            <person name="Weiss V.A."/>
            <person name="de Vries M."/>
            <person name="Cruz L.M."/>
            <person name="Souza E.M."/>
        </authorList>
    </citation>
    <scope>NUCLEOTIDE SEQUENCE [LARGE SCALE GENOMIC DNA]</scope>
    <source>
        <strain evidence="3 4">CBS 131958</strain>
    </source>
</reference>
<dbReference type="STRING" id="1664694.A0A0N0NIJ3"/>
<evidence type="ECO:0000313" key="4">
    <source>
        <dbReference type="Proteomes" id="UP000038010"/>
    </source>
</evidence>
<dbReference type="EMBL" id="LFJN01000035">
    <property type="protein sequence ID" value="KPI35901.1"/>
    <property type="molecule type" value="Genomic_DNA"/>
</dbReference>
<dbReference type="InterPro" id="IPR001357">
    <property type="entry name" value="BRCT_dom"/>
</dbReference>
<dbReference type="PROSITE" id="PS50172">
    <property type="entry name" value="BRCT"/>
    <property type="match status" value="1"/>
</dbReference>
<dbReference type="InterPro" id="IPR036420">
    <property type="entry name" value="BRCT_dom_sf"/>
</dbReference>
<dbReference type="RefSeq" id="XP_017995864.1">
    <property type="nucleotide sequence ID" value="XM_018139240.1"/>
</dbReference>
<dbReference type="AlphaFoldDB" id="A0A0N0NIJ3"/>
<feature type="domain" description="BRCT" evidence="2">
    <location>
        <begin position="1"/>
        <end position="94"/>
    </location>
</feature>
<dbReference type="Gene3D" id="3.40.50.10190">
    <property type="entry name" value="BRCT domain"/>
    <property type="match status" value="1"/>
</dbReference>
<name>A0A0N0NIJ3_9EURO</name>
<feature type="compositionally biased region" description="Basic residues" evidence="1">
    <location>
        <begin position="102"/>
        <end position="111"/>
    </location>
</feature>
<organism evidence="3 4">
    <name type="scientific">Cyphellophora attinorum</name>
    <dbReference type="NCBI Taxonomy" id="1664694"/>
    <lineage>
        <taxon>Eukaryota</taxon>
        <taxon>Fungi</taxon>
        <taxon>Dikarya</taxon>
        <taxon>Ascomycota</taxon>
        <taxon>Pezizomycotina</taxon>
        <taxon>Eurotiomycetes</taxon>
        <taxon>Chaetothyriomycetidae</taxon>
        <taxon>Chaetothyriales</taxon>
        <taxon>Cyphellophoraceae</taxon>
        <taxon>Cyphellophora</taxon>
    </lineage>
</organism>
<dbReference type="SUPFAM" id="SSF52113">
    <property type="entry name" value="BRCT domain"/>
    <property type="match status" value="1"/>
</dbReference>
<gene>
    <name evidence="3" type="ORF">AB675_10466</name>
</gene>
<feature type="compositionally biased region" description="Basic and acidic residues" evidence="1">
    <location>
        <begin position="350"/>
        <end position="374"/>
    </location>
</feature>
<accession>A0A0N0NIJ3</accession>
<feature type="region of interest" description="Disordered" evidence="1">
    <location>
        <begin position="194"/>
        <end position="213"/>
    </location>
</feature>
<dbReference type="Proteomes" id="UP000038010">
    <property type="component" value="Unassembled WGS sequence"/>
</dbReference>
<dbReference type="GeneID" id="28731120"/>
<comment type="caution">
    <text evidence="3">The sequence shown here is derived from an EMBL/GenBank/DDBJ whole genome shotgun (WGS) entry which is preliminary data.</text>
</comment>
<evidence type="ECO:0000313" key="3">
    <source>
        <dbReference type="EMBL" id="KPI35901.1"/>
    </source>
</evidence>
<evidence type="ECO:0000259" key="2">
    <source>
        <dbReference type="PROSITE" id="PS50172"/>
    </source>
</evidence>
<feature type="region of interest" description="Disordered" evidence="1">
    <location>
        <begin position="102"/>
        <end position="126"/>
    </location>
</feature>
<dbReference type="VEuPathDB" id="FungiDB:AB675_10466"/>